<dbReference type="CDD" id="cd00009">
    <property type="entry name" value="AAA"/>
    <property type="match status" value="1"/>
</dbReference>
<gene>
    <name evidence="6" type="ORF">BO99DRAFT_473866</name>
</gene>
<protein>
    <submittedName>
        <fullName evidence="6">P-loop containing nucleoside triphosphate hydrolase protein</fullName>
    </submittedName>
</protein>
<accession>A0A2V5H4J2</accession>
<dbReference type="InterPro" id="IPR003959">
    <property type="entry name" value="ATPase_AAA_core"/>
</dbReference>
<reference evidence="6 7" key="1">
    <citation type="submission" date="2018-02" db="EMBL/GenBank/DDBJ databases">
        <title>The genomes of Aspergillus section Nigri reveals drivers in fungal speciation.</title>
        <authorList>
            <consortium name="DOE Joint Genome Institute"/>
            <person name="Vesth T.C."/>
            <person name="Nybo J."/>
            <person name="Theobald S."/>
            <person name="Brandl J."/>
            <person name="Frisvad J.C."/>
            <person name="Nielsen K.F."/>
            <person name="Lyhne E.K."/>
            <person name="Kogle M.E."/>
            <person name="Kuo A."/>
            <person name="Riley R."/>
            <person name="Clum A."/>
            <person name="Nolan M."/>
            <person name="Lipzen A."/>
            <person name="Salamov A."/>
            <person name="Henrissat B."/>
            <person name="Wiebenga A."/>
            <person name="De vries R.P."/>
            <person name="Grigoriev I.V."/>
            <person name="Mortensen U.H."/>
            <person name="Andersen M.R."/>
            <person name="Baker S.E."/>
        </authorList>
    </citation>
    <scope>NUCLEOTIDE SEQUENCE [LARGE SCALE GENOMIC DNA]</scope>
    <source>
        <strain evidence="6 7">CBS 115571</strain>
    </source>
</reference>
<dbReference type="PANTHER" id="PTHR43392">
    <property type="entry name" value="AAA-TYPE ATPASE FAMILY PROTEIN / ANKYRIN REPEAT FAMILY PROTEIN"/>
    <property type="match status" value="1"/>
</dbReference>
<dbReference type="EMBL" id="KZ825138">
    <property type="protein sequence ID" value="PYI18999.1"/>
    <property type="molecule type" value="Genomic_DNA"/>
</dbReference>
<feature type="compositionally biased region" description="Basic and acidic residues" evidence="4">
    <location>
        <begin position="453"/>
        <end position="474"/>
    </location>
</feature>
<dbReference type="PRINTS" id="PR00819">
    <property type="entry name" value="CBXCFQXSUPER"/>
</dbReference>
<dbReference type="OMA" id="QAMIMEV"/>
<feature type="domain" description="AAA+ ATPase" evidence="5">
    <location>
        <begin position="141"/>
        <end position="278"/>
    </location>
</feature>
<evidence type="ECO:0000259" key="5">
    <source>
        <dbReference type="SMART" id="SM00382"/>
    </source>
</evidence>
<keyword evidence="2" id="KW-0547">Nucleotide-binding</keyword>
<dbReference type="Gene3D" id="3.40.50.300">
    <property type="entry name" value="P-loop containing nucleotide triphosphate hydrolases"/>
    <property type="match status" value="1"/>
</dbReference>
<keyword evidence="6" id="KW-0378">Hydrolase</keyword>
<evidence type="ECO:0000313" key="7">
    <source>
        <dbReference type="Proteomes" id="UP000249829"/>
    </source>
</evidence>
<name>A0A2V5H4J2_ASPV1</name>
<dbReference type="AlphaFoldDB" id="A0A2V5H4J2"/>
<feature type="compositionally biased region" description="Basic and acidic residues" evidence="4">
    <location>
        <begin position="413"/>
        <end position="422"/>
    </location>
</feature>
<dbReference type="Proteomes" id="UP000249829">
    <property type="component" value="Unassembled WGS sequence"/>
</dbReference>
<evidence type="ECO:0000256" key="4">
    <source>
        <dbReference type="SAM" id="MobiDB-lite"/>
    </source>
</evidence>
<dbReference type="InterPro" id="IPR000641">
    <property type="entry name" value="CbxX/CfxQ"/>
</dbReference>
<dbReference type="FunFam" id="3.40.50.300:FF:000216">
    <property type="entry name" value="Type VII secretion ATPase EccA"/>
    <property type="match status" value="1"/>
</dbReference>
<dbReference type="GO" id="GO:0005524">
    <property type="term" value="F:ATP binding"/>
    <property type="evidence" value="ECO:0007669"/>
    <property type="project" value="UniProtKB-KW"/>
</dbReference>
<sequence length="555" mass="61729">MEMMFQTVNEGLSRRFPMSAAFNFEDFSDDDLQDILALKLKQAGFHATKDAKLVVRQCLARTRNRPNFGNAGEVDILLIRPSYGTSSGYLRGKPETSISWSPSTLTPTMTERREPLPTALEGYQNVVRNMKQLGLDPRQNIPFNFPFRGPPGSGKTSTARRMGQIFYDMGILATTEVIESSASDLVAQYVGQTGPKTERLLEKGLGRVLFIDEAYRLADGAFGKEAMDELVDCLTKEKFYKKLIVVLAGYDGEINRLMASNPGLASRFSETVLFQNLTAFQCWILLRDSLGQIERVDRMVVQQPDDQFKSQILASFENLSALPGWANGRDVKTISATIIRKAFSFPQDAGKEELVLTQAMIMEVLGSTIEERRLRAATITPSSTQSEDGPLTATSAPFPTPPLPRPSVPTAKDQVRPGEAADKPCAPAPAHPISGEGRDPGVSDVVWMQLQADKQRNEAQRNRDTETLHREGSIKKQLKTSGDTPDSDERRNYEEQLRNLARERVEIEERKKQEEAAQQKLQEMGVCPVGFRWIIQATGYRCAGGSHFVSSAQLI</sequence>
<dbReference type="SMART" id="SM00382">
    <property type="entry name" value="AAA"/>
    <property type="match status" value="1"/>
</dbReference>
<keyword evidence="7" id="KW-1185">Reference proteome</keyword>
<evidence type="ECO:0000256" key="1">
    <source>
        <dbReference type="ARBA" id="ARBA00010378"/>
    </source>
</evidence>
<organism evidence="6 7">
    <name type="scientific">Aspergillus violaceofuscus (strain CBS 115571)</name>
    <dbReference type="NCBI Taxonomy" id="1450538"/>
    <lineage>
        <taxon>Eukaryota</taxon>
        <taxon>Fungi</taxon>
        <taxon>Dikarya</taxon>
        <taxon>Ascomycota</taxon>
        <taxon>Pezizomycotina</taxon>
        <taxon>Eurotiomycetes</taxon>
        <taxon>Eurotiomycetidae</taxon>
        <taxon>Eurotiales</taxon>
        <taxon>Aspergillaceae</taxon>
        <taxon>Aspergillus</taxon>
    </lineage>
</organism>
<proteinExistence type="inferred from homology"/>
<dbReference type="InterPro" id="IPR027417">
    <property type="entry name" value="P-loop_NTPase"/>
</dbReference>
<dbReference type="GO" id="GO:0016887">
    <property type="term" value="F:ATP hydrolysis activity"/>
    <property type="evidence" value="ECO:0007669"/>
    <property type="project" value="InterPro"/>
</dbReference>
<evidence type="ECO:0000313" key="6">
    <source>
        <dbReference type="EMBL" id="PYI18999.1"/>
    </source>
</evidence>
<dbReference type="InterPro" id="IPR003593">
    <property type="entry name" value="AAA+_ATPase"/>
</dbReference>
<dbReference type="Pfam" id="PF00004">
    <property type="entry name" value="AAA"/>
    <property type="match status" value="1"/>
</dbReference>
<dbReference type="InterPro" id="IPR050773">
    <property type="entry name" value="CbxX/CfxQ_RuBisCO_ESX"/>
</dbReference>
<dbReference type="PANTHER" id="PTHR43392:SF2">
    <property type="entry name" value="AAA-TYPE ATPASE FAMILY PROTEIN _ ANKYRIN REPEAT FAMILY PROTEIN"/>
    <property type="match status" value="1"/>
</dbReference>
<evidence type="ECO:0000256" key="3">
    <source>
        <dbReference type="ARBA" id="ARBA00022840"/>
    </source>
</evidence>
<feature type="compositionally biased region" description="Pro residues" evidence="4">
    <location>
        <begin position="398"/>
        <end position="407"/>
    </location>
</feature>
<dbReference type="STRING" id="1450538.A0A2V5H4J2"/>
<evidence type="ECO:0000256" key="2">
    <source>
        <dbReference type="ARBA" id="ARBA00022741"/>
    </source>
</evidence>
<feature type="region of interest" description="Disordered" evidence="4">
    <location>
        <begin position="379"/>
        <end position="441"/>
    </location>
</feature>
<dbReference type="Gene3D" id="1.10.8.60">
    <property type="match status" value="1"/>
</dbReference>
<feature type="region of interest" description="Disordered" evidence="4">
    <location>
        <begin position="453"/>
        <end position="493"/>
    </location>
</feature>
<keyword evidence="3" id="KW-0067">ATP-binding</keyword>
<dbReference type="SUPFAM" id="SSF52540">
    <property type="entry name" value="P-loop containing nucleoside triphosphate hydrolases"/>
    <property type="match status" value="1"/>
</dbReference>
<comment type="similarity">
    <text evidence="1">Belongs to the CbxX/CfxQ family.</text>
</comment>